<reference evidence="8 9" key="3">
    <citation type="journal article" date="2011" name="Proc. Natl. Acad. Sci. U.S.A.">
        <title>Evolutionary erosion of yeast sex chromosomes by mating-type switching accidents.</title>
        <authorList>
            <person name="Gordon J.L."/>
            <person name="Armisen D."/>
            <person name="Proux-Wera E."/>
            <person name="Oheigeartaigh S.S."/>
            <person name="Byrne K.P."/>
            <person name="Wolfe K.H."/>
        </authorList>
    </citation>
    <scope>NUCLEOTIDE SEQUENCE [LARGE SCALE GENOMIC DNA]</scope>
    <source>
        <strain evidence="9">ATCC 76901 / BCRC 22586 / CBS 4309 / NBRC 1992 / NRRL Y-12630</strain>
        <strain evidence="8">Type strain:CBS 4309</strain>
    </source>
</reference>
<dbReference type="GO" id="GO:0006487">
    <property type="term" value="P:protein N-linked glycosylation"/>
    <property type="evidence" value="ECO:0007669"/>
    <property type="project" value="EnsemblFungi"/>
</dbReference>
<evidence type="ECO:0000256" key="4">
    <source>
        <dbReference type="ARBA" id="ARBA00023136"/>
    </source>
</evidence>
<dbReference type="EMBL" id="HE576758">
    <property type="protein sequence ID" value="CCC71230.1"/>
    <property type="molecule type" value="Genomic_DNA"/>
</dbReference>
<dbReference type="GO" id="GO:0016020">
    <property type="term" value="C:membrane"/>
    <property type="evidence" value="ECO:0007669"/>
    <property type="project" value="UniProtKB-SubCell"/>
</dbReference>
<dbReference type="EMBL" id="AY144983">
    <property type="protein sequence ID" value="AAO32546.1"/>
    <property type="molecule type" value="Genomic_DNA"/>
</dbReference>
<dbReference type="eggNOG" id="ENOG502QREF">
    <property type="taxonomic scope" value="Eukaryota"/>
</dbReference>
<name>Q875T6_NAUCA</name>
<accession>Q875T6</accession>
<dbReference type="HOGENOM" id="CLU_008074_0_0_1"/>
<reference evidence="7" key="1">
    <citation type="submission" date="2002-08" db="EMBL/GenBank/DDBJ databases">
        <authorList>
            <person name="Langkjaer R.B."/>
            <person name="Cliften P.F."/>
            <person name="Johnston M."/>
            <person name="Piskur J."/>
        </authorList>
    </citation>
    <scope>NUCLEOTIDE SEQUENCE</scope>
    <source>
        <strain evidence="7">CBS4309</strain>
    </source>
</reference>
<evidence type="ECO:0000256" key="3">
    <source>
        <dbReference type="ARBA" id="ARBA00022989"/>
    </source>
</evidence>
<feature type="domain" description="LicD/FKTN/FKRP nucleotidyltransferase" evidence="6">
    <location>
        <begin position="584"/>
        <end position="836"/>
    </location>
</feature>
<dbReference type="Proteomes" id="UP000001640">
    <property type="component" value="Chromosome 7"/>
</dbReference>
<dbReference type="STRING" id="1064592.G0VHC4"/>
<dbReference type="InterPro" id="IPR007074">
    <property type="entry name" value="LicD/FKTN/FKRP_NTP_transf"/>
</dbReference>
<comment type="subcellular location">
    <subcellularLocation>
        <location evidence="1">Membrane</location>
        <topology evidence="1">Single-pass membrane protein</topology>
    </subcellularLocation>
</comment>
<accession>G0VHC4</accession>
<evidence type="ECO:0000259" key="6">
    <source>
        <dbReference type="Pfam" id="PF04991"/>
    </source>
</evidence>
<dbReference type="PANTHER" id="PTHR15407:SF28">
    <property type="entry name" value="RIBITOL-5-PHOSPHATE TRANSFERASE FKTN"/>
    <property type="match status" value="1"/>
</dbReference>
<evidence type="ECO:0000313" key="8">
    <source>
        <dbReference type="EMBL" id="CCC71230.1"/>
    </source>
</evidence>
<dbReference type="OrthoDB" id="444255at2759"/>
<keyword evidence="3 5" id="KW-1133">Transmembrane helix</keyword>
<dbReference type="OMA" id="PEVYQLQ"/>
<dbReference type="AlphaFoldDB" id="Q875T6"/>
<evidence type="ECO:0000313" key="9">
    <source>
        <dbReference type="Proteomes" id="UP000001640"/>
    </source>
</evidence>
<sequence length="1072" mass="125044">MKTSISKRCMRYVIKLISRLDATRMKQILTTLIFLQLIITVVIWSTYNSTSVSSTTNSLSSSSSLFAIPLLSNSGNTLMDTLSSFAPSLFSPSSSSSTSSSGKEQDVKSEFIISSEKLNMDDDFSYAAALYRKIKFDTKSSWVDDYTLKDNLLTVQIGPHRGEKLNSTDELKLYDFDPRLSWSVYLNYLLTQDFSSVLNDESNFIYDSSSTNDENDKNSSSYNKLYHKVTMPFSWYDWTDMHELNKLISLEKNKVRCEFLFNPAFDIETLTSIEKEIDEPLFLNDRVKYNYPKWYRLARKVATRVDRISDLCKIIDPKDTYHNLKNETAVTDKSYHRFTTPFHIKKLYSKLRPEVYQLQARNYILSTIRHPLSLTILVGNTDAYQVNLQQESRLNLVESNLLDTFVKDKWQSPEFIKEVPNTDPLVNEAGLGKQALVEDPDLDRDIVFNHYKVFHDFITNEDIARIFKLDIPETDKSFFEFDLIHLQPEDFEFDARGKIKELESIPESDLSPHFKQYLDSLRHSVVISPALQSKYFDEAGSVQQFKGMGHHRDKRFFNSDNLINDDQEYFGRLNSMIRTFQKFTRANGLISWLGHGTLYGYLYNGHSFPWDNDFDLQMPIKHLHLMAQYFNQSLILEDPREGNGRYIVDVGDSLTVRVNGNGRNNIDARLVDVDTGLYIDITGLSVSDAPPKDKLKDYMEKKARELKIDLNKKKEYDEATLKDLSSFDGKDLTRLNATQLVKYIEDHRKDFSSDDLNKAKDALKKEIEEIPKSNSPSRNLNPRERYEVNKKMHLFNCRNNHFMNMELVTPLINTVFHGVPALIPNKYVQNLKYEYGVPKEYSFLTFQKMSWIPEVRSWIQSKYVDKATNIKGWYSSYFTRLPNSESMNNISFNDIKIIYENFQKAGYVDILAKIFTTFNATSYRLKELDIQYSEKLKPEEKRVYLHDLRMNVAPILNSPAKDPIIFNYERHLYDRLKRRMNETDLSEIERSVQIEHVEKIWDLTRALKYKQFSLFNITKVLKFPTADPDYEREVIDTVDLNQIGTDLFCDAPQGKKIQIFEKDPVLDFQQLD</sequence>
<keyword evidence="2 5" id="KW-0812">Transmembrane</keyword>
<dbReference type="InterPro" id="IPR009644">
    <property type="entry name" value="FKTN/MNN4/W02B3.4-1"/>
</dbReference>
<organism evidence="7">
    <name type="scientific">Naumovozyma castellii</name>
    <name type="common">Yeast</name>
    <name type="synonym">Saccharomyces castellii</name>
    <dbReference type="NCBI Taxonomy" id="27288"/>
    <lineage>
        <taxon>Eukaryota</taxon>
        <taxon>Fungi</taxon>
        <taxon>Dikarya</taxon>
        <taxon>Ascomycota</taxon>
        <taxon>Saccharomycotina</taxon>
        <taxon>Saccharomycetes</taxon>
        <taxon>Saccharomycetales</taxon>
        <taxon>Saccharomycetaceae</taxon>
        <taxon>Naumovozyma</taxon>
    </lineage>
</organism>
<keyword evidence="9" id="KW-1185">Reference proteome</keyword>
<reference evidence="7" key="2">
    <citation type="journal article" date="2003" name="Nature">
        <title>Yeast genome duplication was followed by asynchronous differentiation of duplicated genes.</title>
        <authorList>
            <person name="Langkjaer R.B."/>
            <person name="Cliften P.F."/>
            <person name="Johnston M."/>
            <person name="Piskur J."/>
        </authorList>
    </citation>
    <scope>NUCLEOTIDE SEQUENCE</scope>
    <source>
        <strain evidence="7">CBS4309</strain>
    </source>
</reference>
<evidence type="ECO:0000256" key="2">
    <source>
        <dbReference type="ARBA" id="ARBA00022692"/>
    </source>
</evidence>
<evidence type="ECO:0000313" key="7">
    <source>
        <dbReference type="EMBL" id="AAO32546.1"/>
    </source>
</evidence>
<dbReference type="GeneID" id="96904895"/>
<dbReference type="Pfam" id="PF04991">
    <property type="entry name" value="LicD"/>
    <property type="match status" value="1"/>
</dbReference>
<dbReference type="PANTHER" id="PTHR15407">
    <property type="entry name" value="FUKUTIN-RELATED"/>
    <property type="match status" value="1"/>
</dbReference>
<dbReference type="GO" id="GO:0006493">
    <property type="term" value="P:protein O-linked glycosylation"/>
    <property type="evidence" value="ECO:0007669"/>
    <property type="project" value="EnsemblFungi"/>
</dbReference>
<evidence type="ECO:0000256" key="1">
    <source>
        <dbReference type="ARBA" id="ARBA00004167"/>
    </source>
</evidence>
<dbReference type="RefSeq" id="XP_003677582.1">
    <property type="nucleotide sequence ID" value="XM_003677534.1"/>
</dbReference>
<gene>
    <name evidence="8" type="primary">NCAS0G03430</name>
    <name evidence="8" type="ordered locus">NCAS_0G03430</name>
</gene>
<protein>
    <submittedName>
        <fullName evidence="7">MNN4</fullName>
    </submittedName>
</protein>
<dbReference type="GO" id="GO:0005794">
    <property type="term" value="C:Golgi apparatus"/>
    <property type="evidence" value="ECO:0007669"/>
    <property type="project" value="EnsemblFungi"/>
</dbReference>
<reference evidence="8" key="4">
    <citation type="submission" date="2011-07" db="EMBL/GenBank/DDBJ databases">
        <authorList>
            <person name="Byrne K."/>
        </authorList>
    </citation>
    <scope>NUCLEOTIDE SEQUENCE</scope>
    <source>
        <strain evidence="8">Type strain:CBS 4309</strain>
    </source>
</reference>
<proteinExistence type="predicted"/>
<evidence type="ECO:0000256" key="5">
    <source>
        <dbReference type="SAM" id="Phobius"/>
    </source>
</evidence>
<feature type="transmembrane region" description="Helical" evidence="5">
    <location>
        <begin position="28"/>
        <end position="47"/>
    </location>
</feature>
<keyword evidence="4 5" id="KW-0472">Membrane</keyword>
<dbReference type="GO" id="GO:0008047">
    <property type="term" value="F:enzyme activator activity"/>
    <property type="evidence" value="ECO:0007669"/>
    <property type="project" value="EnsemblFungi"/>
</dbReference>
<reference key="5">
    <citation type="submission" date="2011-08" db="EMBL/GenBank/DDBJ databases">
        <title>Genome sequence of Naumovozyma castellii.</title>
        <authorList>
            <person name="Gordon J.L."/>
            <person name="Armisen D."/>
            <person name="Proux-Wera E."/>
            <person name="OhEigeartaigh S.S."/>
            <person name="Byrne K.P."/>
            <person name="Wolfe K.H."/>
        </authorList>
    </citation>
    <scope>NUCLEOTIDE SEQUENCE</scope>
    <source>
        <strain>Type strain:CBS 4309</strain>
    </source>
</reference>
<dbReference type="KEGG" id="ncs:NCAS_0G03430"/>